<reference evidence="4 5" key="1">
    <citation type="journal article" date="2001" name="Nature">
        <title>The highly reduced genome of an enslaved algal nucleus.</title>
        <authorList>
            <person name="Douglas S."/>
            <person name="Zauner S."/>
            <person name="Fraunholz M."/>
            <person name="Beaton M."/>
            <person name="Penny S."/>
            <person name="Deng L."/>
            <person name="Wu X."/>
            <person name="Reith M."/>
            <person name="Cavalier-Smith T."/>
            <person name="Maier U."/>
        </authorList>
    </citation>
    <scope>NUCLEOTIDE SEQUENCE [LARGE SCALE GENOMIC DNA]</scope>
</reference>
<evidence type="ECO:0000313" key="5">
    <source>
        <dbReference type="Proteomes" id="UP000242167"/>
    </source>
</evidence>
<evidence type="ECO:0000256" key="3">
    <source>
        <dbReference type="SAM" id="Phobius"/>
    </source>
</evidence>
<gene>
    <name evidence="4" type="primary">prsS1</name>
</gene>
<dbReference type="PANTHER" id="PTHR10943">
    <property type="entry name" value="26S PROTEASOME NON-ATPASE REGULATORY SUBUNIT"/>
    <property type="match status" value="1"/>
</dbReference>
<feature type="transmembrane region" description="Helical" evidence="3">
    <location>
        <begin position="390"/>
        <end position="413"/>
    </location>
</feature>
<name>Q9AW33_GUITH</name>
<evidence type="ECO:0000256" key="1">
    <source>
        <dbReference type="ARBA" id="ARBA00022737"/>
    </source>
</evidence>
<dbReference type="PIR" id="A90110">
    <property type="entry name" value="A90110"/>
</dbReference>
<evidence type="ECO:0000256" key="2">
    <source>
        <dbReference type="ARBA" id="ARBA00022942"/>
    </source>
</evidence>
<dbReference type="SUPFAM" id="SSF48371">
    <property type="entry name" value="ARM repeat"/>
    <property type="match status" value="1"/>
</dbReference>
<dbReference type="GO" id="GO:0043161">
    <property type="term" value="P:proteasome-mediated ubiquitin-dependent protein catabolic process"/>
    <property type="evidence" value="ECO:0007669"/>
    <property type="project" value="TreeGrafter"/>
</dbReference>
<keyword evidence="1" id="KW-0677">Repeat</keyword>
<keyword evidence="3" id="KW-0812">Transmembrane</keyword>
<sequence length="693" mass="82624">MTITNLIPTVKYFWFEIYSSIKTKLKIRCKKIYEKLKFFIKVINCSTLITYIYMHNNYYTYDFLKYYEFLFLENYFKLKTKNFLFVKYFKKNETYNYVNYFHFLIEIRIKNLKYNKNSSNKNSIIIKNIVSNNDLFNENLHLKIQDKKQFTMSLKKLMKFKLKNKNVKLNQDNHILNEKIIVKTQMKKYSIIIKIIFLLFQVIYKFSTSFLLIGLNIFKYFISNYFLNYLNLLYTNFYNGILLNELELLKKTIDKNKKMIKNNLLIKFPENLTHKYNFQGINLNYFSIFCCLSRFKDLNFSNYLQTVEKMSNWNKFFVSYEYIFNEKPLYGLTNDLKLFFENKNISDYIKSGTVLGNIHTSKVDNECIYLYIKNFLNLLENNNKNSVFCYGIKLSLALIISNIGLIFKSLYYWKLLKKTIINDDLTAISSYFCLGMIYFGTSSREILKTLIPYLYETNSDKIKFSLLLCLSLVFFGSNNESLNIYKILMKEKDLTFKKGAILILSLGYFGTSNQFVIKILLNTFVSENNSVLKLYILQGMGWVSFNSPETTLKILNFYAKSYNPFIRLGSAFGIFLSSGINQKKKIIKIFDSLQYDKVDFVSQISKIFYSFYIKKINTFEKEPLFSKFDSNNDELFESYLKPEIFIQKGIFLSNIRLREIINYGNKINNKILYLIMFLSYIDWVPNLIFITQL</sequence>
<accession>Q9AW33</accession>
<dbReference type="GO" id="GO:0000428">
    <property type="term" value="C:DNA-directed RNA polymerase complex"/>
    <property type="evidence" value="ECO:0007669"/>
    <property type="project" value="UniProtKB-KW"/>
</dbReference>
<evidence type="ECO:0000313" key="4">
    <source>
        <dbReference type="EMBL" id="CAC27038.1"/>
    </source>
</evidence>
<keyword evidence="2 4" id="KW-0647">Proteasome</keyword>
<dbReference type="GO" id="GO:0008540">
    <property type="term" value="C:proteasome regulatory particle, base subcomplex"/>
    <property type="evidence" value="ECO:0007669"/>
    <property type="project" value="TreeGrafter"/>
</dbReference>
<keyword evidence="3" id="KW-1133">Transmembrane helix</keyword>
<dbReference type="AlphaFoldDB" id="Q9AW33"/>
<dbReference type="Gene3D" id="1.25.10.10">
    <property type="entry name" value="Leucine-rich Repeat Variant"/>
    <property type="match status" value="1"/>
</dbReference>
<dbReference type="InterPro" id="IPR011989">
    <property type="entry name" value="ARM-like"/>
</dbReference>
<feature type="transmembrane region" description="Helical" evidence="3">
    <location>
        <begin position="671"/>
        <end position="690"/>
    </location>
</feature>
<feature type="transmembrane region" description="Helical" evidence="3">
    <location>
        <begin position="500"/>
        <end position="521"/>
    </location>
</feature>
<keyword evidence="3" id="KW-0472">Membrane</keyword>
<dbReference type="EMBL" id="AJ010592">
    <property type="protein sequence ID" value="CAC27038.1"/>
    <property type="molecule type" value="Genomic_DNA"/>
</dbReference>
<dbReference type="GO" id="GO:0005634">
    <property type="term" value="C:nucleus"/>
    <property type="evidence" value="ECO:0007669"/>
    <property type="project" value="TreeGrafter"/>
</dbReference>
<feature type="transmembrane region" description="Helical" evidence="3">
    <location>
        <begin position="462"/>
        <end position="479"/>
    </location>
</feature>
<dbReference type="GO" id="GO:0034515">
    <property type="term" value="C:proteasome storage granule"/>
    <property type="evidence" value="ECO:0007669"/>
    <property type="project" value="TreeGrafter"/>
</dbReference>
<dbReference type="InterPro" id="IPR016024">
    <property type="entry name" value="ARM-type_fold"/>
</dbReference>
<protein>
    <submittedName>
        <fullName evidence="4">26S proteasome regulatory subunit</fullName>
    </submittedName>
</protein>
<dbReference type="PANTHER" id="PTHR10943:SF2">
    <property type="entry name" value="26S PROTEASOME NON-ATPASE REGULATORY SUBUNIT 1"/>
    <property type="match status" value="1"/>
</dbReference>
<organism evidence="4 5">
    <name type="scientific">Guillardia theta</name>
    <name type="common">Cryptophyte</name>
    <name type="synonym">Cryptomonas phi</name>
    <dbReference type="NCBI Taxonomy" id="55529"/>
    <lineage>
        <taxon>Eukaryota</taxon>
        <taxon>Cryptophyceae</taxon>
        <taxon>Pyrenomonadales</taxon>
        <taxon>Geminigeraceae</taxon>
        <taxon>Guillardia</taxon>
    </lineage>
</organism>
<proteinExistence type="predicted"/>
<dbReference type="RefSeq" id="XP_001713254.1">
    <property type="nucleotide sequence ID" value="XM_001713202.1"/>
</dbReference>
<dbReference type="Proteomes" id="UP000242167">
    <property type="component" value="Nucleomorph 2"/>
</dbReference>
<feature type="transmembrane region" description="Helical" evidence="3">
    <location>
        <begin position="195"/>
        <end position="218"/>
    </location>
</feature>
<feature type="transmembrane region" description="Helical" evidence="3">
    <location>
        <begin position="425"/>
        <end position="442"/>
    </location>
</feature>
<dbReference type="GeneID" id="857477"/>